<dbReference type="InterPro" id="IPR009081">
    <property type="entry name" value="PP-bd_ACP"/>
</dbReference>
<proteinExistence type="inferred from homology"/>
<keyword evidence="7" id="KW-0276">Fatty acid metabolism</keyword>
<organism evidence="16 17">
    <name type="scientific">Hypsibius exemplaris</name>
    <name type="common">Freshwater tardigrade</name>
    <dbReference type="NCBI Taxonomy" id="2072580"/>
    <lineage>
        <taxon>Eukaryota</taxon>
        <taxon>Metazoa</taxon>
        <taxon>Ecdysozoa</taxon>
        <taxon>Tardigrada</taxon>
        <taxon>Eutardigrada</taxon>
        <taxon>Parachela</taxon>
        <taxon>Hypsibioidea</taxon>
        <taxon>Hypsibiidae</taxon>
        <taxon>Hypsibius</taxon>
    </lineage>
</organism>
<dbReference type="SUPFAM" id="SSF47336">
    <property type="entry name" value="ACP-like"/>
    <property type="match status" value="1"/>
</dbReference>
<evidence type="ECO:0000256" key="6">
    <source>
        <dbReference type="ARBA" id="ARBA00022553"/>
    </source>
</evidence>
<accession>A0A1W0WBE8</accession>
<keyword evidence="5 13" id="KW-0444">Lipid biosynthesis</keyword>
<dbReference type="OrthoDB" id="448946at2759"/>
<sequence>MRAQPCTQCSLHKQSPYKKFPRRQPKQFLFFHFTPPSRNVALEFELTTRKRERLRNWGGTSPPQLESHFPAMASRILPSLRGLRNASQFFTPGKNATRPTASLYPMQNSRKLHTSQSVSNSTLPLCLNGNGRGLLMPLQKSVTWQAKRWMSAPAMTKKFIRQCVILNLQLFDKIDPEKLTLDSHFHNDLGLDSLDHVEIIMAIEDEFCFEIPDMDAQRLLTPRQIAQYVCDKQEIYDEDEDHHGHPAEHHEVEDPWQKEKQRGAFQPPAPAHH</sequence>
<dbReference type="Proteomes" id="UP000192578">
    <property type="component" value="Unassembled WGS sequence"/>
</dbReference>
<evidence type="ECO:0000256" key="3">
    <source>
        <dbReference type="ARBA" id="ARBA00022448"/>
    </source>
</evidence>
<dbReference type="GO" id="GO:0000035">
    <property type="term" value="F:acyl binding"/>
    <property type="evidence" value="ECO:0007669"/>
    <property type="project" value="TreeGrafter"/>
</dbReference>
<name>A0A1W0WBE8_HYPEX</name>
<protein>
    <recommendedName>
        <fullName evidence="13">Acyl carrier protein</fullName>
    </recommendedName>
</protein>
<dbReference type="GO" id="GO:0000036">
    <property type="term" value="F:acyl carrier activity"/>
    <property type="evidence" value="ECO:0007669"/>
    <property type="project" value="TreeGrafter"/>
</dbReference>
<feature type="compositionally biased region" description="Basic and acidic residues" evidence="14">
    <location>
        <begin position="237"/>
        <end position="262"/>
    </location>
</feature>
<evidence type="ECO:0000256" key="14">
    <source>
        <dbReference type="SAM" id="MobiDB-lite"/>
    </source>
</evidence>
<comment type="caution">
    <text evidence="16">The sequence shown here is derived from an EMBL/GenBank/DDBJ whole genome shotgun (WGS) entry which is preliminary data.</text>
</comment>
<keyword evidence="6" id="KW-0597">Phosphoprotein</keyword>
<evidence type="ECO:0000256" key="12">
    <source>
        <dbReference type="ARBA" id="ARBA00023160"/>
    </source>
</evidence>
<evidence type="ECO:0000313" key="16">
    <source>
        <dbReference type="EMBL" id="OQV12539.1"/>
    </source>
</evidence>
<dbReference type="Gene3D" id="1.10.1200.10">
    <property type="entry name" value="ACP-like"/>
    <property type="match status" value="1"/>
</dbReference>
<dbReference type="PANTHER" id="PTHR20863">
    <property type="entry name" value="ACYL CARRIER PROTEIN"/>
    <property type="match status" value="1"/>
</dbReference>
<dbReference type="Pfam" id="PF00550">
    <property type="entry name" value="PP-binding"/>
    <property type="match status" value="1"/>
</dbReference>
<keyword evidence="17" id="KW-1185">Reference proteome</keyword>
<evidence type="ECO:0000256" key="1">
    <source>
        <dbReference type="ARBA" id="ARBA00004173"/>
    </source>
</evidence>
<dbReference type="AlphaFoldDB" id="A0A1W0WBE8"/>
<feature type="domain" description="Carrier" evidence="15">
    <location>
        <begin position="156"/>
        <end position="233"/>
    </location>
</feature>
<keyword evidence="9" id="KW-0249">Electron transport</keyword>
<comment type="function">
    <text evidence="13">Carrier of the growing fatty acid chain in fatty acid biosynthesis.</text>
</comment>
<evidence type="ECO:0000259" key="15">
    <source>
        <dbReference type="PROSITE" id="PS50075"/>
    </source>
</evidence>
<evidence type="ECO:0000256" key="2">
    <source>
        <dbReference type="ARBA" id="ARBA00010930"/>
    </source>
</evidence>
<dbReference type="HAMAP" id="MF_01217">
    <property type="entry name" value="Acyl_carrier"/>
    <property type="match status" value="1"/>
</dbReference>
<reference evidence="17" key="1">
    <citation type="submission" date="2017-01" db="EMBL/GenBank/DDBJ databases">
        <title>Comparative genomics of anhydrobiosis in the tardigrade Hypsibius dujardini.</title>
        <authorList>
            <person name="Yoshida Y."/>
            <person name="Koutsovoulos G."/>
            <person name="Laetsch D."/>
            <person name="Stevens L."/>
            <person name="Kumar S."/>
            <person name="Horikawa D."/>
            <person name="Ishino K."/>
            <person name="Komine S."/>
            <person name="Tomita M."/>
            <person name="Blaxter M."/>
            <person name="Arakawa K."/>
        </authorList>
    </citation>
    <scope>NUCLEOTIDE SEQUENCE [LARGE SCALE GENOMIC DNA]</scope>
    <source>
        <strain evidence="17">Z151</strain>
    </source>
</reference>
<evidence type="ECO:0000256" key="4">
    <source>
        <dbReference type="ARBA" id="ARBA00022450"/>
    </source>
</evidence>
<evidence type="ECO:0000256" key="9">
    <source>
        <dbReference type="ARBA" id="ARBA00022982"/>
    </source>
</evidence>
<comment type="similarity">
    <text evidence="2">Belongs to the acyl carrier protein (ACP) family.</text>
</comment>
<keyword evidence="10" id="KW-0443">Lipid metabolism</keyword>
<evidence type="ECO:0000313" key="17">
    <source>
        <dbReference type="Proteomes" id="UP000192578"/>
    </source>
</evidence>
<keyword evidence="11" id="KW-0496">Mitochondrion</keyword>
<gene>
    <name evidence="16" type="ORF">BV898_13183</name>
</gene>
<feature type="region of interest" description="Disordered" evidence="14">
    <location>
        <begin position="237"/>
        <end position="273"/>
    </location>
</feature>
<evidence type="ECO:0000256" key="11">
    <source>
        <dbReference type="ARBA" id="ARBA00023128"/>
    </source>
</evidence>
<dbReference type="InterPro" id="IPR003231">
    <property type="entry name" value="ACP"/>
</dbReference>
<keyword evidence="8" id="KW-0809">Transit peptide</keyword>
<dbReference type="PANTHER" id="PTHR20863:SF28">
    <property type="entry name" value="ACYL CARRIER PROTEIN, MITOCHONDRIAL"/>
    <property type="match status" value="1"/>
</dbReference>
<dbReference type="InterPro" id="IPR036736">
    <property type="entry name" value="ACP-like_sf"/>
</dbReference>
<evidence type="ECO:0000256" key="8">
    <source>
        <dbReference type="ARBA" id="ARBA00022946"/>
    </source>
</evidence>
<evidence type="ECO:0000256" key="10">
    <source>
        <dbReference type="ARBA" id="ARBA00023098"/>
    </source>
</evidence>
<dbReference type="PROSITE" id="PS50075">
    <property type="entry name" value="CARRIER"/>
    <property type="match status" value="1"/>
</dbReference>
<evidence type="ECO:0000256" key="7">
    <source>
        <dbReference type="ARBA" id="ARBA00022832"/>
    </source>
</evidence>
<evidence type="ECO:0000256" key="13">
    <source>
        <dbReference type="RuleBase" id="RU000722"/>
    </source>
</evidence>
<dbReference type="GO" id="GO:0005739">
    <property type="term" value="C:mitochondrion"/>
    <property type="evidence" value="ECO:0007669"/>
    <property type="project" value="UniProtKB-SubCell"/>
</dbReference>
<evidence type="ECO:0000256" key="5">
    <source>
        <dbReference type="ARBA" id="ARBA00022516"/>
    </source>
</evidence>
<keyword evidence="12 13" id="KW-0275">Fatty acid biosynthesis</keyword>
<dbReference type="EMBL" id="MTYJ01000142">
    <property type="protein sequence ID" value="OQV12539.1"/>
    <property type="molecule type" value="Genomic_DNA"/>
</dbReference>
<keyword evidence="3" id="KW-0813">Transport</keyword>
<keyword evidence="4 13" id="KW-0596">Phosphopantetheine</keyword>
<comment type="subcellular location">
    <subcellularLocation>
        <location evidence="1">Mitochondrion</location>
    </subcellularLocation>
</comment>